<dbReference type="GO" id="GO:0005829">
    <property type="term" value="C:cytosol"/>
    <property type="evidence" value="ECO:0007669"/>
    <property type="project" value="TreeGrafter"/>
</dbReference>
<dbReference type="PANTHER" id="PTHR15641:SF1">
    <property type="entry name" value="ELONGATOR COMPLEX PROTEIN 5"/>
    <property type="match status" value="1"/>
</dbReference>
<evidence type="ECO:0000313" key="10">
    <source>
        <dbReference type="EMBL" id="KAF5374975.1"/>
    </source>
</evidence>
<dbReference type="OrthoDB" id="166907at2759"/>
<dbReference type="GO" id="GO:0002098">
    <property type="term" value="P:tRNA wobble uridine modification"/>
    <property type="evidence" value="ECO:0007669"/>
    <property type="project" value="InterPro"/>
</dbReference>
<evidence type="ECO:0000256" key="9">
    <source>
        <dbReference type="SAM" id="MobiDB-lite"/>
    </source>
</evidence>
<protein>
    <recommendedName>
        <fullName evidence="5">Elongator complex protein 5</fullName>
    </recommendedName>
</protein>
<proteinExistence type="inferred from homology"/>
<dbReference type="EMBL" id="JAACJM010000001">
    <property type="protein sequence ID" value="KAF5374975.1"/>
    <property type="molecule type" value="Genomic_DNA"/>
</dbReference>
<comment type="pathway">
    <text evidence="3">tRNA modification; 5-methoxycarbonylmethyl-2-thiouridine-tRNA biosynthesis.</text>
</comment>
<dbReference type="GO" id="GO:0000049">
    <property type="term" value="F:tRNA binding"/>
    <property type="evidence" value="ECO:0007669"/>
    <property type="project" value="TreeGrafter"/>
</dbReference>
<name>A0A8H5LYS1_9AGAR</name>
<dbReference type="GO" id="GO:0005634">
    <property type="term" value="C:nucleus"/>
    <property type="evidence" value="ECO:0007669"/>
    <property type="project" value="UniProtKB-SubCell"/>
</dbReference>
<keyword evidence="11" id="KW-1185">Reference proteome</keyword>
<keyword evidence="7" id="KW-0819">tRNA processing</keyword>
<sequence>MVIRGGSDVSGRRRATERRLEGWNIAQSVAVPLEQLDSLKSLWKANTVIETAPDPTQNVSFNLQLTPSQQESRARVPLPYAHEGTPQTQQGAILYDPDSADDIDDDDPDEDLDI</sequence>
<feature type="compositionally biased region" description="Acidic residues" evidence="9">
    <location>
        <begin position="98"/>
        <end position="114"/>
    </location>
</feature>
<dbReference type="Proteomes" id="UP000559256">
    <property type="component" value="Unassembled WGS sequence"/>
</dbReference>
<dbReference type="AlphaFoldDB" id="A0A8H5LYS1"/>
<dbReference type="Pfam" id="PF10483">
    <property type="entry name" value="Elong_Iki1"/>
    <property type="match status" value="1"/>
</dbReference>
<evidence type="ECO:0000313" key="11">
    <source>
        <dbReference type="Proteomes" id="UP000559256"/>
    </source>
</evidence>
<evidence type="ECO:0000256" key="7">
    <source>
        <dbReference type="ARBA" id="ARBA00022694"/>
    </source>
</evidence>
<comment type="caution">
    <text evidence="10">The sequence shown here is derived from an EMBL/GenBank/DDBJ whole genome shotgun (WGS) entry which is preliminary data.</text>
</comment>
<evidence type="ECO:0000256" key="6">
    <source>
        <dbReference type="ARBA" id="ARBA00022490"/>
    </source>
</evidence>
<organism evidence="10 11">
    <name type="scientific">Tetrapyrgos nigripes</name>
    <dbReference type="NCBI Taxonomy" id="182062"/>
    <lineage>
        <taxon>Eukaryota</taxon>
        <taxon>Fungi</taxon>
        <taxon>Dikarya</taxon>
        <taxon>Basidiomycota</taxon>
        <taxon>Agaricomycotina</taxon>
        <taxon>Agaricomycetes</taxon>
        <taxon>Agaricomycetidae</taxon>
        <taxon>Agaricales</taxon>
        <taxon>Marasmiineae</taxon>
        <taxon>Marasmiaceae</taxon>
        <taxon>Tetrapyrgos</taxon>
    </lineage>
</organism>
<accession>A0A8H5LYS1</accession>
<dbReference type="PANTHER" id="PTHR15641">
    <property type="entry name" value="ELONGATOR COMPLEX PROTEIN 5"/>
    <property type="match status" value="1"/>
</dbReference>
<dbReference type="UniPathway" id="UPA00988"/>
<evidence type="ECO:0000256" key="8">
    <source>
        <dbReference type="ARBA" id="ARBA00023242"/>
    </source>
</evidence>
<dbReference type="InterPro" id="IPR019519">
    <property type="entry name" value="Elp5"/>
</dbReference>
<feature type="region of interest" description="Disordered" evidence="9">
    <location>
        <begin position="67"/>
        <end position="114"/>
    </location>
</feature>
<comment type="subcellular location">
    <subcellularLocation>
        <location evidence="2">Cytoplasm</location>
    </subcellularLocation>
    <subcellularLocation>
        <location evidence="1">Nucleus</location>
    </subcellularLocation>
</comment>
<reference evidence="10 11" key="1">
    <citation type="journal article" date="2020" name="ISME J.">
        <title>Uncovering the hidden diversity of litter-decomposition mechanisms in mushroom-forming fungi.</title>
        <authorList>
            <person name="Floudas D."/>
            <person name="Bentzer J."/>
            <person name="Ahren D."/>
            <person name="Johansson T."/>
            <person name="Persson P."/>
            <person name="Tunlid A."/>
        </authorList>
    </citation>
    <scope>NUCLEOTIDE SEQUENCE [LARGE SCALE GENOMIC DNA]</scope>
    <source>
        <strain evidence="10 11">CBS 291.85</strain>
    </source>
</reference>
<evidence type="ECO:0000256" key="1">
    <source>
        <dbReference type="ARBA" id="ARBA00004123"/>
    </source>
</evidence>
<dbReference type="GO" id="GO:0033588">
    <property type="term" value="C:elongator holoenzyme complex"/>
    <property type="evidence" value="ECO:0007669"/>
    <property type="project" value="InterPro"/>
</dbReference>
<evidence type="ECO:0000256" key="2">
    <source>
        <dbReference type="ARBA" id="ARBA00004496"/>
    </source>
</evidence>
<evidence type="ECO:0000256" key="5">
    <source>
        <dbReference type="ARBA" id="ARBA00020264"/>
    </source>
</evidence>
<keyword evidence="8" id="KW-0539">Nucleus</keyword>
<evidence type="ECO:0000256" key="3">
    <source>
        <dbReference type="ARBA" id="ARBA00005043"/>
    </source>
</evidence>
<comment type="similarity">
    <text evidence="4">Belongs to the ELP5 family.</text>
</comment>
<keyword evidence="6" id="KW-0963">Cytoplasm</keyword>
<evidence type="ECO:0000256" key="4">
    <source>
        <dbReference type="ARBA" id="ARBA00009567"/>
    </source>
</evidence>
<gene>
    <name evidence="10" type="ORF">D9758_000231</name>
</gene>